<evidence type="ECO:0000256" key="14">
    <source>
        <dbReference type="ARBA" id="ARBA00023212"/>
    </source>
</evidence>
<dbReference type="InterPro" id="IPR034085">
    <property type="entry name" value="TOG"/>
</dbReference>
<evidence type="ECO:0000256" key="6">
    <source>
        <dbReference type="ARBA" id="ARBA00022454"/>
    </source>
</evidence>
<keyword evidence="14" id="KW-0206">Cytoskeleton</keyword>
<dbReference type="SMART" id="SM01349">
    <property type="entry name" value="TOG"/>
    <property type="match status" value="4"/>
</dbReference>
<evidence type="ECO:0000256" key="1">
    <source>
        <dbReference type="ARBA" id="ARBA00004186"/>
    </source>
</evidence>
<keyword evidence="15" id="KW-0131">Cell cycle</keyword>
<evidence type="ECO:0000256" key="5">
    <source>
        <dbReference type="ARBA" id="ARBA00009549"/>
    </source>
</evidence>
<evidence type="ECO:0000256" key="15">
    <source>
        <dbReference type="ARBA" id="ARBA00023306"/>
    </source>
</evidence>
<feature type="region of interest" description="Disordered" evidence="20">
    <location>
        <begin position="548"/>
        <end position="603"/>
    </location>
</feature>
<dbReference type="FunFam" id="1.25.10.10:FF:000031">
    <property type="entry name" value="CLIP-associating protein 1 isoform 2"/>
    <property type="match status" value="1"/>
</dbReference>
<dbReference type="InterPro" id="IPR024395">
    <property type="entry name" value="CLASP_N_dom"/>
</dbReference>
<evidence type="ECO:0000256" key="13">
    <source>
        <dbReference type="ARBA" id="ARBA00023034"/>
    </source>
</evidence>
<gene>
    <name evidence="22" type="primary">CLASP2</name>
</gene>
<dbReference type="Pfam" id="PF21041">
    <property type="entry name" value="XMAP215_CLASP_TOG"/>
    <property type="match status" value="1"/>
</dbReference>
<evidence type="ECO:0000256" key="3">
    <source>
        <dbReference type="ARBA" id="ARBA00004601"/>
    </source>
</evidence>
<dbReference type="GO" id="GO:0005874">
    <property type="term" value="C:microtubule"/>
    <property type="evidence" value="ECO:0007669"/>
    <property type="project" value="UniProtKB-KW"/>
</dbReference>
<feature type="region of interest" description="Disordered" evidence="20">
    <location>
        <begin position="716"/>
        <end position="789"/>
    </location>
</feature>
<feature type="domain" description="TOG" evidence="21">
    <location>
        <begin position="318"/>
        <end position="551"/>
    </location>
</feature>
<dbReference type="GO" id="GO:0005794">
    <property type="term" value="C:Golgi apparatus"/>
    <property type="evidence" value="ECO:0007669"/>
    <property type="project" value="UniProtKB-SubCell"/>
</dbReference>
<dbReference type="Pfam" id="PF12348">
    <property type="entry name" value="CLASP_N"/>
    <property type="match status" value="1"/>
</dbReference>
<dbReference type="GO" id="GO:0005813">
    <property type="term" value="C:centrosome"/>
    <property type="evidence" value="ECO:0007669"/>
    <property type="project" value="UniProtKB-SubCell"/>
</dbReference>
<feature type="region of interest" description="Disordered" evidence="20">
    <location>
        <begin position="824"/>
        <end position="852"/>
    </location>
</feature>
<keyword evidence="11" id="KW-0498">Mitosis</keyword>
<evidence type="ECO:0000256" key="9">
    <source>
        <dbReference type="ARBA" id="ARBA00022701"/>
    </source>
</evidence>
<keyword evidence="8" id="KW-0132">Cell division</keyword>
<dbReference type="GO" id="GO:0005819">
    <property type="term" value="C:spindle"/>
    <property type="evidence" value="ECO:0007669"/>
    <property type="project" value="UniProtKB-SubCell"/>
</dbReference>
<protein>
    <recommendedName>
        <fullName evidence="18">CLIP-associating protein 1</fullName>
    </recommendedName>
    <alternativeName>
        <fullName evidence="19">Cytoplasmic linker-associated protein 1</fullName>
    </alternativeName>
</protein>
<dbReference type="PANTHER" id="PTHR21567:SF30">
    <property type="entry name" value="CLIP-ASSOCIATING PROTEIN 2"/>
    <property type="match status" value="1"/>
</dbReference>
<evidence type="ECO:0000256" key="20">
    <source>
        <dbReference type="SAM" id="MobiDB-lite"/>
    </source>
</evidence>
<evidence type="ECO:0000259" key="21">
    <source>
        <dbReference type="SMART" id="SM01349"/>
    </source>
</evidence>
<dbReference type="Gene3D" id="1.25.10.10">
    <property type="entry name" value="Leucine-rich Repeat Variant"/>
    <property type="match status" value="4"/>
</dbReference>
<feature type="region of interest" description="Disordered" evidence="20">
    <location>
        <begin position="1084"/>
        <end position="1134"/>
    </location>
</feature>
<dbReference type="Proteomes" id="UP000694722">
    <property type="component" value="Unplaced"/>
</dbReference>
<dbReference type="FunFam" id="1.25.10.10:FF:000006">
    <property type="entry name" value="CLIP-associating protein 1 isoform 2"/>
    <property type="match status" value="1"/>
</dbReference>
<feature type="compositionally biased region" description="Polar residues" evidence="20">
    <location>
        <begin position="1107"/>
        <end position="1128"/>
    </location>
</feature>
<feature type="compositionally biased region" description="Low complexity" evidence="20">
    <location>
        <begin position="550"/>
        <end position="568"/>
    </location>
</feature>
<dbReference type="InterPro" id="IPR011989">
    <property type="entry name" value="ARM-like"/>
</dbReference>
<evidence type="ECO:0000256" key="18">
    <source>
        <dbReference type="ARBA" id="ARBA00071710"/>
    </source>
</evidence>
<comment type="subcellular location">
    <subcellularLocation>
        <location evidence="4">Chromosome</location>
        <location evidence="4">Centromere</location>
        <location evidence="4">Kinetochore</location>
    </subcellularLocation>
    <subcellularLocation>
        <location evidence="2">Cytoplasm</location>
        <location evidence="2">Cytoskeleton</location>
        <location evidence="2">Microtubule organizing center</location>
        <location evidence="2">Centrosome</location>
    </subcellularLocation>
    <subcellularLocation>
        <location evidence="1">Cytoplasm</location>
        <location evidence="1">Cytoskeleton</location>
        <location evidence="1">Spindle</location>
    </subcellularLocation>
    <subcellularLocation>
        <location evidence="3">Golgi apparatus</location>
        <location evidence="3">trans-Golgi network</location>
    </subcellularLocation>
</comment>
<feature type="compositionally biased region" description="Polar residues" evidence="20">
    <location>
        <begin position="569"/>
        <end position="601"/>
    </location>
</feature>
<feature type="compositionally biased region" description="Gly residues" evidence="20">
    <location>
        <begin position="280"/>
        <end position="296"/>
    </location>
</feature>
<dbReference type="Ensembl" id="ENSSSCT00040013922.1">
    <property type="protein sequence ID" value="ENSSSCP00040005363.1"/>
    <property type="gene ID" value="ENSSSCG00040009835.1"/>
</dbReference>
<dbReference type="GO" id="GO:0051301">
    <property type="term" value="P:cell division"/>
    <property type="evidence" value="ECO:0007669"/>
    <property type="project" value="UniProtKB-KW"/>
</dbReference>
<dbReference type="InterPro" id="IPR016024">
    <property type="entry name" value="ARM-type_fold"/>
</dbReference>
<reference evidence="22" key="1">
    <citation type="submission" date="2025-08" db="UniProtKB">
        <authorList>
            <consortium name="Ensembl"/>
        </authorList>
    </citation>
    <scope>IDENTIFICATION</scope>
</reference>
<feature type="compositionally biased region" description="Polar residues" evidence="20">
    <location>
        <begin position="1086"/>
        <end position="1098"/>
    </location>
</feature>
<keyword evidence="16" id="KW-0137">Centromere</keyword>
<dbReference type="GO" id="GO:0000776">
    <property type="term" value="C:kinetochore"/>
    <property type="evidence" value="ECO:0007669"/>
    <property type="project" value="UniProtKB-KW"/>
</dbReference>
<evidence type="ECO:0000256" key="8">
    <source>
        <dbReference type="ARBA" id="ARBA00022618"/>
    </source>
</evidence>
<organism evidence="22 23">
    <name type="scientific">Sus scrofa</name>
    <name type="common">Pig</name>
    <dbReference type="NCBI Taxonomy" id="9823"/>
    <lineage>
        <taxon>Eukaryota</taxon>
        <taxon>Metazoa</taxon>
        <taxon>Chordata</taxon>
        <taxon>Craniata</taxon>
        <taxon>Vertebrata</taxon>
        <taxon>Euteleostomi</taxon>
        <taxon>Mammalia</taxon>
        <taxon>Eutheria</taxon>
        <taxon>Laurasiatheria</taxon>
        <taxon>Artiodactyla</taxon>
        <taxon>Suina</taxon>
        <taxon>Suidae</taxon>
        <taxon>Sus</taxon>
    </lineage>
</organism>
<dbReference type="Pfam" id="PF23271">
    <property type="entry name" value="HEAT_GCN1"/>
    <property type="match status" value="1"/>
</dbReference>
<dbReference type="FunFam" id="1.25.10.10:FF:000005">
    <property type="entry name" value="CLIP-associating protein 1 isoform 2"/>
    <property type="match status" value="1"/>
</dbReference>
<keyword evidence="13" id="KW-0333">Golgi apparatus</keyword>
<evidence type="ECO:0000256" key="10">
    <source>
        <dbReference type="ARBA" id="ARBA00022737"/>
    </source>
</evidence>
<evidence type="ECO:0000256" key="12">
    <source>
        <dbReference type="ARBA" id="ARBA00022838"/>
    </source>
</evidence>
<dbReference type="InterPro" id="IPR057546">
    <property type="entry name" value="HEAT_GCN1"/>
</dbReference>
<keyword evidence="7" id="KW-0963">Cytoplasm</keyword>
<feature type="domain" description="TOG" evidence="21">
    <location>
        <begin position="7"/>
        <end position="232"/>
    </location>
</feature>
<proteinExistence type="inferred from homology"/>
<sequence length="1500" mass="164263">MEPRSMEYFSAQVQQKDVGGRLQVGQELLLYLGVPGAIPDLEENLGCLGKTVDALTGWVGSSNYRVSLMGLEILSAFVDRLSTRFKSYVAMVIVALIDRLGDAKDKVRDKTQALILKLMDQVAPPMYIWEQLASGFKHKNFQSREGVCLCLIETLNVFGAQPLVLSKLVPHLCILFGDYNSQVRDAATLAIVEIYRHVGDKVRMDLYKKGIPPARLETILAKFDEVQNSGGMILSVCKDKSFDDEESVDGNRPSSAASAFKVPAPKTSGNPVNSARKPGSAGGPKVGAGASKEGGAGAVDEDDFIKAFTDVPSIQIYSSRELEETLNKIREILSDDKHDWDQRANALKKIRSLLVAGAAQYDCFFQHLRLLDGALKLSAKDLRSQVVREACITVAHLSTVLGNKFDHGAEAIVPTLFNLVPNSAKVMATSGCAAIRFIIRHTHVPRLIPLITSNCTSKSVPVRRRSFEFLDLLLQEWQTHSLERHAAVLVETIKKGIHDADAEARVEARKTYMGLRNHFPGEAETLYNSLEPSYQKSLQTYLKSSGSVASLPQSDRSSSSSQESLNRPFSSKWSTANPSTVAGRVSTGSSKANSLPGSLQRSRSDIDVNAAAGAKAHHAAGQSVRSGRLGAGALNPGSYASLEDTSDKMDGRVRAKLSAPLAGMGSAKTDTRGRSRTKMVSQSQPGSRSGSPGRVLTTTALSTVSSGVQRVLVNSASAQKRSKIPRSQGCSREASPSRLSVARSSRIPRPSVSQGCSREASRESSRDTSPVRSFQPLGPGYGISQSSRLSSSVSAMRVLNTGSDVEEAVADALKKPARRRYESYGMHSDDDANSDASSACSERSYSSRNGSIPTYMRQTEDVAEVLNRCASSNWSERKEGLLGLQNLLKNQRTLSRVELKRLCEIFTRMFADPHGKVFSMFLETLVDFIQVHKDDLQDWLFVLLTQLLKKMGADLLGSVQAKVQKALDVTRESFPNDLQFNILMRFTVDQTQTPSLKVKVAILKYIETLAKQMDPGDFINSSETRLAVSRVITWTTEPKSSDVRKAAQSVLISLFELNTPEFTMLLGALPKTFQDGATKLLHNHLRNTGNGTQGSMGSPLTRPTPRSPANWSSPLTSPTNTSQNTLSPSAFDYDTENMNSEDIYSSLRGVTEAIQNFSFRSQEDMNEPLKRESKKDDVDSMCGGPGMSDPRAGGDATDSSQTALDNKASLLHSMPAHSSPRSRDYNPYNYSDSISLFNKSALKEAMFDDDADQFPDDLSLDHSDLVAELLKELSNHNERVEERKIALYELMKLTQEESFSVWDEHFKTILLLLLETLGDKEPTIRALALKVLREILRHQPARFKNYAELTVMKTLEAHKDPHKEVVRSAEEAASVLATSISPEQCIKVLCPIIQTADYPINLAAIKMQTKVIERVSKETLNLLLPEIMPGLIQGYDNSESSVRKACVFCLVAVHAVIGDELKPHLSQLTGSKMKLLNLYIKRAQTGSGGGDPTTDVSGQS</sequence>
<keyword evidence="10" id="KW-0677">Repeat</keyword>
<keyword evidence="12" id="KW-0995">Kinetochore</keyword>
<feature type="compositionally biased region" description="Basic and acidic residues" evidence="20">
    <location>
        <begin position="1161"/>
        <end position="1178"/>
    </location>
</feature>
<feature type="region of interest" description="Disordered" evidence="20">
    <location>
        <begin position="659"/>
        <end position="695"/>
    </location>
</feature>
<evidence type="ECO:0000256" key="7">
    <source>
        <dbReference type="ARBA" id="ARBA00022490"/>
    </source>
</evidence>
<dbReference type="GO" id="GO:0030010">
    <property type="term" value="P:establishment of cell polarity"/>
    <property type="evidence" value="ECO:0007669"/>
    <property type="project" value="UniProtKB-ARBA"/>
</dbReference>
<evidence type="ECO:0000256" key="4">
    <source>
        <dbReference type="ARBA" id="ARBA00004629"/>
    </source>
</evidence>
<keyword evidence="9" id="KW-0493">Microtubule</keyword>
<feature type="compositionally biased region" description="Low complexity" evidence="20">
    <location>
        <begin position="681"/>
        <end position="695"/>
    </location>
</feature>
<dbReference type="PANTHER" id="PTHR21567">
    <property type="entry name" value="CLASP"/>
    <property type="match status" value="1"/>
</dbReference>
<keyword evidence="6" id="KW-0158">Chromosome</keyword>
<evidence type="ECO:0000256" key="11">
    <source>
        <dbReference type="ARBA" id="ARBA00022776"/>
    </source>
</evidence>
<comment type="similarity">
    <text evidence="5">Belongs to the CLASP family.</text>
</comment>
<dbReference type="InterPro" id="IPR048491">
    <property type="entry name" value="XMAP215_CLASP_TOG"/>
</dbReference>
<evidence type="ECO:0000256" key="16">
    <source>
        <dbReference type="ARBA" id="ARBA00023328"/>
    </source>
</evidence>
<dbReference type="SUPFAM" id="SSF48371">
    <property type="entry name" value="ARM repeat"/>
    <property type="match status" value="2"/>
</dbReference>
<feature type="compositionally biased region" description="Low complexity" evidence="20">
    <location>
        <begin position="834"/>
        <end position="848"/>
    </location>
</feature>
<accession>A0A8D1DDF0</accession>
<dbReference type="GO" id="GO:0007026">
    <property type="term" value="P:negative regulation of microtubule depolymerization"/>
    <property type="evidence" value="ECO:0007669"/>
    <property type="project" value="UniProtKB-ARBA"/>
</dbReference>
<dbReference type="GO" id="GO:0008017">
    <property type="term" value="F:microtubule binding"/>
    <property type="evidence" value="ECO:0007669"/>
    <property type="project" value="UniProtKB-ARBA"/>
</dbReference>
<evidence type="ECO:0000256" key="2">
    <source>
        <dbReference type="ARBA" id="ARBA00004300"/>
    </source>
</evidence>
<feature type="domain" description="TOG" evidence="21">
    <location>
        <begin position="854"/>
        <end position="1091"/>
    </location>
</feature>
<dbReference type="Pfam" id="PF21040">
    <property type="entry name" value="CEP104-like_TOG"/>
    <property type="match status" value="1"/>
</dbReference>
<evidence type="ECO:0000256" key="19">
    <source>
        <dbReference type="ARBA" id="ARBA00083433"/>
    </source>
</evidence>
<dbReference type="FunFam" id="1.25.10.10:FF:000001">
    <property type="entry name" value="CLIP-associating protein 1 isoform 2"/>
    <property type="match status" value="1"/>
</dbReference>
<feature type="domain" description="TOG" evidence="21">
    <location>
        <begin position="1257"/>
        <end position="1493"/>
    </location>
</feature>
<evidence type="ECO:0000313" key="22">
    <source>
        <dbReference type="Ensembl" id="ENSSSCP00040005363.1"/>
    </source>
</evidence>
<comment type="function">
    <text evidence="17">Microtubule plus-end tracking protein that promotes the stabilization of dynamic microtubules. Involved in the nucleation of noncentrosomal microtubules originating from the trans-Golgi network (TGN). Required for the polarization of the cytoplasmic microtubule arrays in migrating cells towards the leading edge of the cell. May act at the cell cortex to enhance the frequency of rescue of depolymerizing microtubules by attaching their plus-ends to cortical platforms composed of ERC1 and PHLDB2. This cortical microtubule stabilizing activity is regulated at least in part by phosphatidylinositol 3-kinase signaling. Also performs a similar stabilizing function at the kinetochore which is essential for the bipolar alignment of chromosomes on the mitotic spindle.</text>
</comment>
<name>A0A8D1DDF0_PIG</name>
<evidence type="ECO:0000313" key="23">
    <source>
        <dbReference type="Proteomes" id="UP000694722"/>
    </source>
</evidence>
<evidence type="ECO:0000256" key="17">
    <source>
        <dbReference type="ARBA" id="ARBA00055763"/>
    </source>
</evidence>
<feature type="region of interest" description="Disordered" evidence="20">
    <location>
        <begin position="244"/>
        <end position="296"/>
    </location>
</feature>
<feature type="region of interest" description="Disordered" evidence="20">
    <location>
        <begin position="1158"/>
        <end position="1201"/>
    </location>
</feature>